<sequence length="654" mass="72097">MQRLIGLWQRFGQVTLGLGVVAAGVILAAFDRPDAINSQLPPPDDLQPLSVTPGPAKDLANELRITASFGSNGRPSLSPLPQAQEVWQCEVVVVGGSLGGVGAAVHAMQSGARTCVIEVSPWIGGQISTQGVSAIDESADMILAGNLSESWKAFKSRIYRQPVKIPRWADRNQPIKTVREVDSCWVGSLCFPASAGDVAAREALAAAAQLAPGSRWSSATAFKGAAFDATGRNITAIYAVRRTPRADYVPSGRLSQELPAWYSWNSDDTFRKTPIRLEPVPGKRFTVIDATDTGELVAWARVPHRLGSESRRTLGEPNAANWDNPQCTQAFTFPFVVAIANDEGRSLKQLGQLQPTFPKHEHQRTFSLWGFPPFLDRSFFKYRRIVSMRLDNRITGKPSPGDMAMINWGYGNNWNLMNPPLILTGDRLMDTDQYRNWMGGVSTEALHHGEERALIFSEWVLKTLATKEFPLMHLAGPNTPMGTRSGLSLMPYIREGRRILGRSAYRQNAFMIRENDVHRGIENMRDFSATSIAMVHYDIDIQGCAYRNWEDPGEATNASADIAHVRPVAVPIEALIPRGVDNLLIGGKAIAVSHIVNGVTRIHYSEWSSGAAAGSIAGWLHRQPKSLIAAEIVPQNRFSLVREHMKAQGLRWWW</sequence>
<dbReference type="RefSeq" id="WP_393011008.1">
    <property type="nucleotide sequence ID" value="NZ_JAZAQF010000028.1"/>
</dbReference>
<dbReference type="SUPFAM" id="SSF51905">
    <property type="entry name" value="FAD/NAD(P)-binding domain"/>
    <property type="match status" value="2"/>
</dbReference>
<feature type="transmembrane region" description="Helical" evidence="1">
    <location>
        <begin position="12"/>
        <end position="30"/>
    </location>
</feature>
<dbReference type="Proteomes" id="UP001604335">
    <property type="component" value="Unassembled WGS sequence"/>
</dbReference>
<accession>A0ABW7C722</accession>
<keyword evidence="1" id="KW-1133">Transmembrane helix</keyword>
<dbReference type="Pfam" id="PF12831">
    <property type="entry name" value="FAD_oxidored"/>
    <property type="match status" value="2"/>
</dbReference>
<dbReference type="PANTHER" id="PTHR42716">
    <property type="entry name" value="L-ASPARTATE OXIDASE"/>
    <property type="match status" value="1"/>
</dbReference>
<evidence type="ECO:0000313" key="2">
    <source>
        <dbReference type="EMBL" id="MFG3816988.1"/>
    </source>
</evidence>
<dbReference type="PANTHER" id="PTHR42716:SF1">
    <property type="entry name" value="SLL0471 PROTEIN"/>
    <property type="match status" value="1"/>
</dbReference>
<evidence type="ECO:0000313" key="3">
    <source>
        <dbReference type="Proteomes" id="UP001604335"/>
    </source>
</evidence>
<protein>
    <submittedName>
        <fullName evidence="2">FAD-dependent oxidoreductase</fullName>
    </submittedName>
</protein>
<dbReference type="InterPro" id="IPR005288">
    <property type="entry name" value="NadB"/>
</dbReference>
<dbReference type="EMBL" id="JAZAQF010000028">
    <property type="protein sequence ID" value="MFG3816988.1"/>
    <property type="molecule type" value="Genomic_DNA"/>
</dbReference>
<keyword evidence="3" id="KW-1185">Reference proteome</keyword>
<evidence type="ECO:0000256" key="1">
    <source>
        <dbReference type="SAM" id="Phobius"/>
    </source>
</evidence>
<keyword evidence="1" id="KW-0472">Membrane</keyword>
<name>A0ABW7C722_9CYAN</name>
<keyword evidence="1" id="KW-0812">Transmembrane</keyword>
<reference evidence="3" key="1">
    <citation type="journal article" date="2024" name="Algal Res.">
        <title>Biochemical, toxicological and genomic investigation of a high-biomass producing Limnothrix strain isolated from Italian shallow drinking water reservoir.</title>
        <authorList>
            <person name="Simonazzi M."/>
            <person name="Shishido T.K."/>
            <person name="Delbaje E."/>
            <person name="Wahlsten M."/>
            <person name="Fewer D.P."/>
            <person name="Sivonen K."/>
            <person name="Pezzolesi L."/>
            <person name="Pistocchi R."/>
        </authorList>
    </citation>
    <scope>NUCLEOTIDE SEQUENCE [LARGE SCALE GENOMIC DNA]</scope>
    <source>
        <strain evidence="3">LRLZ20PSL1</strain>
    </source>
</reference>
<dbReference type="Gene3D" id="3.50.50.60">
    <property type="entry name" value="FAD/NAD(P)-binding domain"/>
    <property type="match status" value="1"/>
</dbReference>
<dbReference type="InterPro" id="IPR036188">
    <property type="entry name" value="FAD/NAD-bd_sf"/>
</dbReference>
<organism evidence="2 3">
    <name type="scientific">Limnothrix redekei LRLZ20PSL1</name>
    <dbReference type="NCBI Taxonomy" id="3112953"/>
    <lineage>
        <taxon>Bacteria</taxon>
        <taxon>Bacillati</taxon>
        <taxon>Cyanobacteriota</taxon>
        <taxon>Cyanophyceae</taxon>
        <taxon>Pseudanabaenales</taxon>
        <taxon>Pseudanabaenaceae</taxon>
        <taxon>Limnothrix</taxon>
    </lineage>
</organism>
<comment type="caution">
    <text evidence="2">The sequence shown here is derived from an EMBL/GenBank/DDBJ whole genome shotgun (WGS) entry which is preliminary data.</text>
</comment>
<gene>
    <name evidence="2" type="ORF">VPK24_05015</name>
</gene>
<proteinExistence type="predicted"/>